<dbReference type="AlphaFoldDB" id="A0AA97BE02"/>
<name>A0AA97BE02_9CYAN</name>
<reference evidence="2" key="1">
    <citation type="submission" date="2020-05" db="EMBL/GenBank/DDBJ databases">
        <authorList>
            <person name="Zhu T."/>
            <person name="Keshari N."/>
            <person name="Lu X."/>
        </authorList>
    </citation>
    <scope>NUCLEOTIDE SEQUENCE</scope>
    <source>
        <strain evidence="2">NK1-22</strain>
    </source>
</reference>
<protein>
    <submittedName>
        <fullName evidence="2">Uncharacterized protein</fullName>
    </submittedName>
</protein>
<sequence length="69" mass="7633">MSLTTRAESRSQVRNRLSATTLVRIFGSTPTRDSFIAEARLNTGHFGKGRSPAFEEHTGSTQTVRLLKP</sequence>
<evidence type="ECO:0000313" key="2">
    <source>
        <dbReference type="EMBL" id="WOB45069.1"/>
    </source>
</evidence>
<evidence type="ECO:0000256" key="1">
    <source>
        <dbReference type="SAM" id="MobiDB-lite"/>
    </source>
</evidence>
<proteinExistence type="predicted"/>
<feature type="compositionally biased region" description="Polar residues" evidence="1">
    <location>
        <begin position="59"/>
        <end position="69"/>
    </location>
</feature>
<dbReference type="KEGG" id="tog:HNI00_19405"/>
<feature type="region of interest" description="Disordered" evidence="1">
    <location>
        <begin position="47"/>
        <end position="69"/>
    </location>
</feature>
<dbReference type="RefSeq" id="WP_316788620.1">
    <property type="nucleotide sequence ID" value="NZ_CP053540.1"/>
</dbReference>
<accession>A0AA97BE02</accession>
<gene>
    <name evidence="2" type="ORF">HNI00_19405</name>
</gene>
<dbReference type="EMBL" id="CP053540">
    <property type="protein sequence ID" value="WOB45069.1"/>
    <property type="molecule type" value="Genomic_DNA"/>
</dbReference>
<organism evidence="2">
    <name type="scientific">Thermoleptolyngbya oregonensis NK1-22</name>
    <dbReference type="NCBI Taxonomy" id="2547457"/>
    <lineage>
        <taxon>Bacteria</taxon>
        <taxon>Bacillati</taxon>
        <taxon>Cyanobacteriota</taxon>
        <taxon>Cyanophyceae</taxon>
        <taxon>Oculatellales</taxon>
        <taxon>Oculatellaceae</taxon>
        <taxon>Thermoleptolyngbya</taxon>
    </lineage>
</organism>